<feature type="region of interest" description="Disordered" evidence="1">
    <location>
        <begin position="649"/>
        <end position="668"/>
    </location>
</feature>
<feature type="compositionally biased region" description="Basic and acidic residues" evidence="1">
    <location>
        <begin position="652"/>
        <end position="666"/>
    </location>
</feature>
<keyword evidence="4" id="KW-1185">Reference proteome</keyword>
<evidence type="ECO:0000313" key="4">
    <source>
        <dbReference type="Proteomes" id="UP000008810"/>
    </source>
</evidence>
<organism evidence="2">
    <name type="scientific">Brachypodium distachyon</name>
    <name type="common">Purple false brome</name>
    <name type="synonym">Trachynia distachya</name>
    <dbReference type="NCBI Taxonomy" id="15368"/>
    <lineage>
        <taxon>Eukaryota</taxon>
        <taxon>Viridiplantae</taxon>
        <taxon>Streptophyta</taxon>
        <taxon>Embryophyta</taxon>
        <taxon>Tracheophyta</taxon>
        <taxon>Spermatophyta</taxon>
        <taxon>Magnoliopsida</taxon>
        <taxon>Liliopsida</taxon>
        <taxon>Poales</taxon>
        <taxon>Poaceae</taxon>
        <taxon>BOP clade</taxon>
        <taxon>Pooideae</taxon>
        <taxon>Stipodae</taxon>
        <taxon>Brachypodieae</taxon>
        <taxon>Brachypodium</taxon>
    </lineage>
</organism>
<gene>
    <name evidence="2" type="ORF">BRADI_4g34380v3</name>
</gene>
<protein>
    <submittedName>
        <fullName evidence="2 3">Uncharacterized protein</fullName>
    </submittedName>
</protein>
<dbReference type="EMBL" id="CM000883">
    <property type="protein sequence ID" value="KQJ90890.1"/>
    <property type="molecule type" value="Genomic_DNA"/>
</dbReference>
<dbReference type="EnsemblPlants" id="KQJ90890">
    <property type="protein sequence ID" value="KQJ90890"/>
    <property type="gene ID" value="BRADI_4g34380v3"/>
</dbReference>
<feature type="compositionally biased region" description="Polar residues" evidence="1">
    <location>
        <begin position="606"/>
        <end position="620"/>
    </location>
</feature>
<reference evidence="2 3" key="1">
    <citation type="journal article" date="2010" name="Nature">
        <title>Genome sequencing and analysis of the model grass Brachypodium distachyon.</title>
        <authorList>
            <consortium name="International Brachypodium Initiative"/>
        </authorList>
    </citation>
    <scope>NUCLEOTIDE SEQUENCE [LARGE SCALE GENOMIC DNA]</scope>
    <source>
        <strain evidence="2 3">Bd21</strain>
    </source>
</reference>
<accession>A0A0Q3HBS1</accession>
<feature type="non-terminal residue" evidence="2">
    <location>
        <position position="1"/>
    </location>
</feature>
<dbReference type="Proteomes" id="UP000008810">
    <property type="component" value="Chromosome 4"/>
</dbReference>
<evidence type="ECO:0000313" key="3">
    <source>
        <dbReference type="EnsemblPlants" id="KQJ90890"/>
    </source>
</evidence>
<dbReference type="AlphaFoldDB" id="A0A0Q3HBS1"/>
<feature type="region of interest" description="Disordered" evidence="1">
    <location>
        <begin position="1"/>
        <end position="21"/>
    </location>
</feature>
<sequence length="705" mass="77396">DEYQDASPFLQQSDRDDGAAVTPKTYIPTEIKNSVPLGTSVAADLTSVDMNGLCEDHLSREPSMTYFPAVSKFENVVECLLADRDPELAGPEDSTKFQSTDECSVNIDSNGTDVEVDRESDKTSGCCEFVGDSSLQKCSPLMSDTESQSTCSRKVESFTEDGVDVLHIMSEVSPRAKIVGADNIGSETVSNSGTNFVPVEDELKLTCTKSTSTNCSAEYPRNLSVVDTSGAQQPVENSCLGDSVCSVLGYQNDLAVANADGMLKFIAEDNCSEGILVKGSELDSFYEERPQQDVNHTITEHVTLLMDQAACNKNPFILDDSRNDDLFELASDSFHLEAPNALDSKQQVDSTSPTASTKLSLLEGNTCVNINTRTAVTSYFHMFSYFKPCCRSLIVYLFPPSYHVCMHAVASENVYAVGEEDMTVSTSADLTKDNSLHDCSLNHRMQDCESQTGSTPPVPSQVFLTEFGTVPVSQEINSLDTYVEEKIETEDTGAKDMTVVGGINKFEEKKETEDTGAKEMNAILDLDNIEEETLAQDTGTEMDAVQHADDVEQKKQAEDRGAKGVSAIRSVGPEGAKVKRQADDTSKEEMDEVQHTDSAEEKKQPQETSAKEMNSVQSTDSVKEQKQTEGTSRLNSGRVHVPLKVLLAEASLESKEKRPSTKERVLSFRRRVSKDDKLLPHDNIDKRSKARKQPWMPFICCHSVH</sequence>
<proteinExistence type="predicted"/>
<reference evidence="2" key="2">
    <citation type="submission" date="2017-06" db="EMBL/GenBank/DDBJ databases">
        <title>WGS assembly of Brachypodium distachyon.</title>
        <authorList>
            <consortium name="The International Brachypodium Initiative"/>
            <person name="Lucas S."/>
            <person name="Harmon-Smith M."/>
            <person name="Lail K."/>
            <person name="Tice H."/>
            <person name="Grimwood J."/>
            <person name="Bruce D."/>
            <person name="Barry K."/>
            <person name="Shu S."/>
            <person name="Lindquist E."/>
            <person name="Wang M."/>
            <person name="Pitluck S."/>
            <person name="Vogel J.P."/>
            <person name="Garvin D.F."/>
            <person name="Mockler T.C."/>
            <person name="Schmutz J."/>
            <person name="Rokhsar D."/>
            <person name="Bevan M.W."/>
        </authorList>
    </citation>
    <scope>NUCLEOTIDE SEQUENCE</scope>
    <source>
        <strain evidence="2">Bd21</strain>
    </source>
</reference>
<dbReference type="Gramene" id="KQJ90890">
    <property type="protein sequence ID" value="KQJ90890"/>
    <property type="gene ID" value="BRADI_4g34380v3"/>
</dbReference>
<feature type="compositionally biased region" description="Basic and acidic residues" evidence="1">
    <location>
        <begin position="550"/>
        <end position="562"/>
    </location>
</feature>
<evidence type="ECO:0000256" key="1">
    <source>
        <dbReference type="SAM" id="MobiDB-lite"/>
    </source>
</evidence>
<reference evidence="3" key="3">
    <citation type="submission" date="2018-08" db="UniProtKB">
        <authorList>
            <consortium name="EnsemblPlants"/>
        </authorList>
    </citation>
    <scope>IDENTIFICATION</scope>
    <source>
        <strain evidence="3">cv. Bd21</strain>
    </source>
</reference>
<dbReference type="InParanoid" id="A0A0Q3HBS1"/>
<dbReference type="PANTHER" id="PTHR35746:SF4">
    <property type="entry name" value="FK506-BINDING PROTEIN 2-1"/>
    <property type="match status" value="1"/>
</dbReference>
<feature type="region of interest" description="Disordered" evidence="1">
    <location>
        <begin position="550"/>
        <end position="641"/>
    </location>
</feature>
<evidence type="ECO:0000313" key="2">
    <source>
        <dbReference type="EMBL" id="KQJ90890.1"/>
    </source>
</evidence>
<dbReference type="PANTHER" id="PTHR35746">
    <property type="entry name" value="PENTATRICOPEPTIDE REPEAT (PPR) SUPERFAMILY PROTEIN"/>
    <property type="match status" value="1"/>
</dbReference>
<name>A0A0Q3HBS1_BRADI</name>
<dbReference type="OrthoDB" id="1939753at2759"/>
<feature type="compositionally biased region" description="Basic and acidic residues" evidence="1">
    <location>
        <begin position="576"/>
        <end position="605"/>
    </location>
</feature>